<dbReference type="AlphaFoldDB" id="A0A2W5I8G8"/>
<dbReference type="EMBL" id="QFOZ01000012">
    <property type="protein sequence ID" value="PZP88381.1"/>
    <property type="molecule type" value="Genomic_DNA"/>
</dbReference>
<comment type="caution">
    <text evidence="1">The sequence shown here is derived from an EMBL/GenBank/DDBJ whole genome shotgun (WGS) entry which is preliminary data.</text>
</comment>
<dbReference type="Proteomes" id="UP000248606">
    <property type="component" value="Unassembled WGS sequence"/>
</dbReference>
<name>A0A2W5I8G8_9ACTN</name>
<gene>
    <name evidence="1" type="ORF">DI579_06635</name>
</gene>
<proteinExistence type="predicted"/>
<protein>
    <submittedName>
        <fullName evidence="1">Uncharacterized protein</fullName>
    </submittedName>
</protein>
<reference evidence="1 2" key="1">
    <citation type="submission" date="2017-08" db="EMBL/GenBank/DDBJ databases">
        <title>Infants hospitalized years apart are colonized by the same room-sourced microbial strains.</title>
        <authorList>
            <person name="Brooks B."/>
            <person name="Olm M.R."/>
            <person name="Firek B.A."/>
            <person name="Baker R."/>
            <person name="Thomas B.C."/>
            <person name="Morowitz M.J."/>
            <person name="Banfield J.F."/>
        </authorList>
    </citation>
    <scope>NUCLEOTIDE SEQUENCE [LARGE SCALE GENOMIC DNA]</scope>
    <source>
        <strain evidence="1">S2_006_000_R1_57</strain>
    </source>
</reference>
<organism evidence="1 2">
    <name type="scientific">Lawsonella clevelandensis</name>
    <dbReference type="NCBI Taxonomy" id="1528099"/>
    <lineage>
        <taxon>Bacteria</taxon>
        <taxon>Bacillati</taxon>
        <taxon>Actinomycetota</taxon>
        <taxon>Actinomycetes</taxon>
        <taxon>Mycobacteriales</taxon>
        <taxon>Lawsonellaceae</taxon>
        <taxon>Lawsonella</taxon>
    </lineage>
</organism>
<dbReference type="RefSeq" id="WP_306559158.1">
    <property type="nucleotide sequence ID" value="NZ_JAPJOB010000009.1"/>
</dbReference>
<sequence>MWQSKTMNLKHAFSVFKKIVPLVPVFGNWKKATAVYALLEYGAPRAMTYLQDKRQELQKRNSAE</sequence>
<evidence type="ECO:0000313" key="2">
    <source>
        <dbReference type="Proteomes" id="UP000248606"/>
    </source>
</evidence>
<evidence type="ECO:0000313" key="1">
    <source>
        <dbReference type="EMBL" id="PZP88381.1"/>
    </source>
</evidence>
<accession>A0A2W5I8G8</accession>